<dbReference type="Proteomes" id="UP000235093">
    <property type="component" value="Unassembled WGS sequence"/>
</dbReference>
<dbReference type="RefSeq" id="WP_101870882.1">
    <property type="nucleotide sequence ID" value="NZ_JAQMLH010000050.1"/>
</dbReference>
<sequence>MANKNQAAISSAEYEINQANYRISECQNEIQGLKKKIERLEGAKQKLQTYKLNIESEKFDITQKLSCSSWKGSNKEEYEGIAEEQLKPCYQTYYDETDRAVDAIMDEITRLENQIYDQEGVIGWLKSQINSLGNYIETLLN</sequence>
<gene>
    <name evidence="2" type="ORF">CDL23_15465</name>
    <name evidence="3" type="ORF">CDL26_10290</name>
</gene>
<protein>
    <submittedName>
        <fullName evidence="2">Uncharacterized protein</fullName>
    </submittedName>
</protein>
<comment type="caution">
    <text evidence="2">The sequence shown here is derived from an EMBL/GenBank/DDBJ whole genome shotgun (WGS) entry which is preliminary data.</text>
</comment>
<evidence type="ECO:0000313" key="4">
    <source>
        <dbReference type="Proteomes" id="UP000234891"/>
    </source>
</evidence>
<dbReference type="InterPro" id="IPR031681">
    <property type="entry name" value="YwqH-like"/>
</dbReference>
<evidence type="ECO:0000313" key="2">
    <source>
        <dbReference type="EMBL" id="PLT70775.1"/>
    </source>
</evidence>
<dbReference type="AlphaFoldDB" id="A0A2N5P6V4"/>
<keyword evidence="1" id="KW-0175">Coiled coil</keyword>
<evidence type="ECO:0000313" key="3">
    <source>
        <dbReference type="EMBL" id="PLT72066.1"/>
    </source>
</evidence>
<reference evidence="4 5" key="1">
    <citation type="journal article" date="2017" name="Genome Med.">
        <title>A novel Ruminococcus gnavus clade enriched in inflammatory bowel disease patients.</title>
        <authorList>
            <person name="Hall A.B."/>
            <person name="Yassour M."/>
            <person name="Sauk J."/>
            <person name="Garner A."/>
            <person name="Jiang X."/>
            <person name="Arthur T."/>
            <person name="Lagoudas G.K."/>
            <person name="Vatanen T."/>
            <person name="Fornelos N."/>
            <person name="Wilson R."/>
            <person name="Bertha M."/>
            <person name="Cohen M."/>
            <person name="Garber J."/>
            <person name="Khalili H."/>
            <person name="Gevers D."/>
            <person name="Ananthakrishnan A.N."/>
            <person name="Kugathasan S."/>
            <person name="Lander E.S."/>
            <person name="Blainey P."/>
            <person name="Vlamakis H."/>
            <person name="Xavier R.J."/>
            <person name="Huttenhower C."/>
        </authorList>
    </citation>
    <scope>NUCLEOTIDE SEQUENCE [LARGE SCALE GENOMIC DNA]</scope>
    <source>
        <strain evidence="3 4">RJX1124</strain>
        <strain evidence="2 5">RJX1125</strain>
    </source>
</reference>
<feature type="coiled-coil region" evidence="1">
    <location>
        <begin position="9"/>
        <end position="57"/>
    </location>
</feature>
<dbReference type="Pfam" id="PF16888">
    <property type="entry name" value="YwqH-like"/>
    <property type="match status" value="1"/>
</dbReference>
<organism evidence="2 5">
    <name type="scientific">Mediterraneibacter gnavus</name>
    <name type="common">Ruminococcus gnavus</name>
    <dbReference type="NCBI Taxonomy" id="33038"/>
    <lineage>
        <taxon>Bacteria</taxon>
        <taxon>Bacillati</taxon>
        <taxon>Bacillota</taxon>
        <taxon>Clostridia</taxon>
        <taxon>Lachnospirales</taxon>
        <taxon>Lachnospiraceae</taxon>
        <taxon>Mediterraneibacter</taxon>
    </lineage>
</organism>
<dbReference type="Gene3D" id="1.10.287.1490">
    <property type="match status" value="1"/>
</dbReference>
<dbReference type="EMBL" id="NIHS01000016">
    <property type="protein sequence ID" value="PLT72066.1"/>
    <property type="molecule type" value="Genomic_DNA"/>
</dbReference>
<evidence type="ECO:0000313" key="5">
    <source>
        <dbReference type="Proteomes" id="UP000235093"/>
    </source>
</evidence>
<dbReference type="EMBL" id="NIHT01000043">
    <property type="protein sequence ID" value="PLT70775.1"/>
    <property type="molecule type" value="Genomic_DNA"/>
</dbReference>
<evidence type="ECO:0000256" key="1">
    <source>
        <dbReference type="SAM" id="Coils"/>
    </source>
</evidence>
<proteinExistence type="predicted"/>
<name>A0A2N5P6V4_MEDGN</name>
<dbReference type="Proteomes" id="UP000234891">
    <property type="component" value="Unassembled WGS sequence"/>
</dbReference>
<accession>A0A2N5P6V4</accession>